<organism evidence="2 3">
    <name type="scientific">Patiriisocius hiemis</name>
    <dbReference type="NCBI Taxonomy" id="3075604"/>
    <lineage>
        <taxon>Bacteria</taxon>
        <taxon>Pseudomonadati</taxon>
        <taxon>Bacteroidota</taxon>
        <taxon>Flavobacteriia</taxon>
        <taxon>Flavobacteriales</taxon>
        <taxon>Flavobacteriaceae</taxon>
        <taxon>Patiriisocius</taxon>
    </lineage>
</organism>
<dbReference type="SUPFAM" id="SSF53448">
    <property type="entry name" value="Nucleotide-diphospho-sugar transferases"/>
    <property type="match status" value="1"/>
</dbReference>
<accession>A0ABU2YG60</accession>
<dbReference type="PANTHER" id="PTHR32385">
    <property type="entry name" value="MANNOSYL PHOSPHORYLINOSITOL CERAMIDE SYNTHASE"/>
    <property type="match status" value="1"/>
</dbReference>
<dbReference type="InterPro" id="IPR007577">
    <property type="entry name" value="GlycoTrfase_DXD_sugar-bd_CS"/>
</dbReference>
<dbReference type="RefSeq" id="WP_311332987.1">
    <property type="nucleotide sequence ID" value="NZ_JAVRHZ010000004.1"/>
</dbReference>
<dbReference type="Gene3D" id="3.90.550.20">
    <property type="match status" value="1"/>
</dbReference>
<evidence type="ECO:0000313" key="2">
    <source>
        <dbReference type="EMBL" id="MDT0556033.1"/>
    </source>
</evidence>
<name>A0ABU2YG60_9FLAO</name>
<evidence type="ECO:0000313" key="3">
    <source>
        <dbReference type="Proteomes" id="UP001254488"/>
    </source>
</evidence>
<comment type="caution">
    <text evidence="2">The sequence shown here is derived from an EMBL/GenBank/DDBJ whole genome shotgun (WGS) entry which is preliminary data.</text>
</comment>
<dbReference type="PANTHER" id="PTHR32385:SF15">
    <property type="entry name" value="INOSITOL PHOSPHOCERAMIDE MANNOSYLTRANSFERASE 1"/>
    <property type="match status" value="1"/>
</dbReference>
<keyword evidence="1" id="KW-0808">Transferase</keyword>
<dbReference type="Proteomes" id="UP001254488">
    <property type="component" value="Unassembled WGS sequence"/>
</dbReference>
<reference evidence="2 3" key="1">
    <citation type="submission" date="2023-09" db="EMBL/GenBank/DDBJ databases">
        <authorList>
            <person name="Rey-Velasco X."/>
        </authorList>
    </citation>
    <scope>NUCLEOTIDE SEQUENCE [LARGE SCALE GENOMIC DNA]</scope>
    <source>
        <strain evidence="2 3">W242</strain>
    </source>
</reference>
<keyword evidence="3" id="KW-1185">Reference proteome</keyword>
<gene>
    <name evidence="2" type="ORF">RM538_08465</name>
</gene>
<dbReference type="Pfam" id="PF04488">
    <property type="entry name" value="Gly_transf_sug"/>
    <property type="match status" value="1"/>
</dbReference>
<evidence type="ECO:0000256" key="1">
    <source>
        <dbReference type="ARBA" id="ARBA00022679"/>
    </source>
</evidence>
<proteinExistence type="predicted"/>
<dbReference type="EMBL" id="JAVRHZ010000004">
    <property type="protein sequence ID" value="MDT0556033.1"/>
    <property type="molecule type" value="Genomic_DNA"/>
</dbReference>
<protein>
    <submittedName>
        <fullName evidence="2">Glycosyltransferase</fullName>
    </submittedName>
</protein>
<dbReference type="InterPro" id="IPR051706">
    <property type="entry name" value="Glycosyltransferase_domain"/>
</dbReference>
<sequence length="250" mass="29754">MIPKIIHYCWFGGASKSNIAQQCIASWKKYCPDYKFIEWNENNTKDFQNKFYKDAYRKREFAFVADCVRVQVLHVHGGIYLDLDMLLLKPIDALLDLDFFIGYEVAGRPAFGIFGGVSKHRFFKEMKEYYDTNYFNPFSLPVITHTFKKVIIKEALQPNERIFEPITFYPLPYKDRHEEYVDFITPSSYAVHLWEHSWEEKSTETIGVLVKKLSIVCGDYFMHGYPNAYFKRYFKEFGRKLYYKLTGRNT</sequence>
<dbReference type="InterPro" id="IPR029044">
    <property type="entry name" value="Nucleotide-diphossugar_trans"/>
</dbReference>